<dbReference type="GO" id="GO:0004784">
    <property type="term" value="F:superoxide dismutase activity"/>
    <property type="evidence" value="ECO:0007669"/>
    <property type="project" value="UniProtKB-EC"/>
</dbReference>
<evidence type="ECO:0000256" key="2">
    <source>
        <dbReference type="ARBA" id="ARBA00004613"/>
    </source>
</evidence>
<evidence type="ECO:0000313" key="9">
    <source>
        <dbReference type="EMBL" id="ODH13770.1"/>
    </source>
</evidence>
<feature type="signal peptide" evidence="8">
    <location>
        <begin position="1"/>
        <end position="20"/>
    </location>
</feature>
<dbReference type="FunFam" id="2.60.40.200:FF:000007">
    <property type="entry name" value="Cell surface Cu-only superoxide dismutase 5"/>
    <property type="match status" value="1"/>
</dbReference>
<dbReference type="GO" id="GO:0005576">
    <property type="term" value="C:extracellular region"/>
    <property type="evidence" value="ECO:0007669"/>
    <property type="project" value="UniProtKB-SubCell"/>
</dbReference>
<evidence type="ECO:0000256" key="4">
    <source>
        <dbReference type="ARBA" id="ARBA00012682"/>
    </source>
</evidence>
<keyword evidence="5" id="KW-0964">Secreted</keyword>
<evidence type="ECO:0000256" key="7">
    <source>
        <dbReference type="ARBA" id="ARBA00049204"/>
    </source>
</evidence>
<gene>
    <name evidence="9" type="ORF">ACO22_06913</name>
</gene>
<comment type="catalytic activity">
    <reaction evidence="7">
        <text>2 superoxide + 2 H(+) = H2O2 + O2</text>
        <dbReference type="Rhea" id="RHEA:20696"/>
        <dbReference type="ChEBI" id="CHEBI:15378"/>
        <dbReference type="ChEBI" id="CHEBI:15379"/>
        <dbReference type="ChEBI" id="CHEBI:16240"/>
        <dbReference type="ChEBI" id="CHEBI:18421"/>
        <dbReference type="EC" id="1.15.1.1"/>
    </reaction>
</comment>
<dbReference type="EMBL" id="LZYO01000423">
    <property type="protein sequence ID" value="ODH13770.1"/>
    <property type="molecule type" value="Genomic_DNA"/>
</dbReference>
<dbReference type="Gene3D" id="2.60.40.200">
    <property type="entry name" value="Superoxide dismutase, copper/zinc binding domain"/>
    <property type="match status" value="1"/>
</dbReference>
<organism evidence="9 10">
    <name type="scientific">Paracoccidioides brasiliensis</name>
    <dbReference type="NCBI Taxonomy" id="121759"/>
    <lineage>
        <taxon>Eukaryota</taxon>
        <taxon>Fungi</taxon>
        <taxon>Dikarya</taxon>
        <taxon>Ascomycota</taxon>
        <taxon>Pezizomycotina</taxon>
        <taxon>Eurotiomycetes</taxon>
        <taxon>Eurotiomycetidae</taxon>
        <taxon>Onygenales</taxon>
        <taxon>Ajellomycetaceae</taxon>
        <taxon>Paracoccidioides</taxon>
    </lineage>
</organism>
<dbReference type="InterPro" id="IPR036423">
    <property type="entry name" value="SOD-like_Cu/Zn_dom_sf"/>
</dbReference>
<comment type="subcellular location">
    <subcellularLocation>
        <location evidence="1">Cell envelope</location>
    </subcellularLocation>
    <subcellularLocation>
        <location evidence="2">Secreted</location>
    </subcellularLocation>
</comment>
<evidence type="ECO:0000256" key="6">
    <source>
        <dbReference type="ARBA" id="ARBA00022862"/>
    </source>
</evidence>
<evidence type="ECO:0000256" key="1">
    <source>
        <dbReference type="ARBA" id="ARBA00004196"/>
    </source>
</evidence>
<keyword evidence="6" id="KW-0049">Antioxidant</keyword>
<name>A0A1D2J625_PARBR</name>
<dbReference type="VEuPathDB" id="FungiDB:PABG_00431"/>
<dbReference type="SUPFAM" id="SSF49329">
    <property type="entry name" value="Cu,Zn superoxide dismutase-like"/>
    <property type="match status" value="1"/>
</dbReference>
<proteinExistence type="inferred from homology"/>
<sequence>MKPIFSVLACSLGFALRATAQFPEVALTTDNPNDTYTMHLMDRNDTTVRGVVNVTGGPGGVGVTYHAKFWGFPNETEVGGSFPWHVHVEPVNSSGNCNSTLAHLDLMMRGEMPPCNASTPQMCQEGDLSGKYGDIRNASNGSVYEVTFMDNFTSVKDGLGSYVGNRSIVVHFKNTTRINCGNFTLVSINGSATPTPTASQRPSQGPANRVGAFCLGVMLAGVAAMIW</sequence>
<keyword evidence="8" id="KW-0732">Signal</keyword>
<evidence type="ECO:0000256" key="8">
    <source>
        <dbReference type="SAM" id="SignalP"/>
    </source>
</evidence>
<comment type="caution">
    <text evidence="9">The sequence shown here is derived from an EMBL/GenBank/DDBJ whole genome shotgun (WGS) entry which is preliminary data.</text>
</comment>
<feature type="chain" id="PRO_5008902295" description="superoxide dismutase" evidence="8">
    <location>
        <begin position="21"/>
        <end position="227"/>
    </location>
</feature>
<comment type="similarity">
    <text evidence="3">Belongs to the Cu-Zn superoxide dismutase family.</text>
</comment>
<evidence type="ECO:0000256" key="5">
    <source>
        <dbReference type="ARBA" id="ARBA00022525"/>
    </source>
</evidence>
<evidence type="ECO:0000256" key="3">
    <source>
        <dbReference type="ARBA" id="ARBA00010457"/>
    </source>
</evidence>
<dbReference type="AlphaFoldDB" id="A0A1D2J625"/>
<dbReference type="Proteomes" id="UP000242814">
    <property type="component" value="Unassembled WGS sequence"/>
</dbReference>
<accession>A0A1D2J625</accession>
<dbReference type="EC" id="1.15.1.1" evidence="4"/>
<evidence type="ECO:0000313" key="10">
    <source>
        <dbReference type="Proteomes" id="UP000242814"/>
    </source>
</evidence>
<reference evidence="9 10" key="1">
    <citation type="submission" date="2016-06" db="EMBL/GenBank/DDBJ databases">
        <authorList>
            <person name="Kjaerup R.B."/>
            <person name="Dalgaard T.S."/>
            <person name="Juul-Madsen H.R."/>
        </authorList>
    </citation>
    <scope>NUCLEOTIDE SEQUENCE [LARGE SCALE GENOMIC DNA]</scope>
    <source>
        <strain evidence="9 10">Pb300</strain>
    </source>
</reference>
<dbReference type="GO" id="GO:0046872">
    <property type="term" value="F:metal ion binding"/>
    <property type="evidence" value="ECO:0007669"/>
    <property type="project" value="InterPro"/>
</dbReference>
<dbReference type="VEuPathDB" id="FungiDB:PADG_02842"/>
<protein>
    <recommendedName>
        <fullName evidence="4">superoxide dismutase</fullName>
        <ecNumber evidence="4">1.15.1.1</ecNumber>
    </recommendedName>
</protein>